<dbReference type="Pfam" id="PF00171">
    <property type="entry name" value="Aldedh"/>
    <property type="match status" value="1"/>
</dbReference>
<dbReference type="FunFam" id="3.40.605.10:FF:000026">
    <property type="entry name" value="Aldehyde dehydrogenase, putative"/>
    <property type="match status" value="1"/>
</dbReference>
<protein>
    <recommendedName>
        <fullName evidence="2">Aldehyde dehydrogenase domain-containing protein</fullName>
    </recommendedName>
</protein>
<feature type="domain" description="Aldehyde dehydrogenase" evidence="2">
    <location>
        <begin position="2"/>
        <end position="41"/>
    </location>
</feature>
<dbReference type="AlphaFoldDB" id="A0A0F9CIA6"/>
<dbReference type="EMBL" id="LAZR01044118">
    <property type="protein sequence ID" value="KKL05436.1"/>
    <property type="molecule type" value="Genomic_DNA"/>
</dbReference>
<dbReference type="InterPro" id="IPR016163">
    <property type="entry name" value="Ald_DH_C"/>
</dbReference>
<dbReference type="SUPFAM" id="SSF53720">
    <property type="entry name" value="ALDH-like"/>
    <property type="match status" value="1"/>
</dbReference>
<dbReference type="Gene3D" id="3.40.309.10">
    <property type="entry name" value="Aldehyde Dehydrogenase, Chain A, domain 2"/>
    <property type="match status" value="1"/>
</dbReference>
<proteinExistence type="predicted"/>
<gene>
    <name evidence="3" type="ORF">LCGC14_2606040</name>
</gene>
<name>A0A0F9CIA6_9ZZZZ</name>
<organism evidence="3">
    <name type="scientific">marine sediment metagenome</name>
    <dbReference type="NCBI Taxonomy" id="412755"/>
    <lineage>
        <taxon>unclassified sequences</taxon>
        <taxon>metagenomes</taxon>
        <taxon>ecological metagenomes</taxon>
    </lineage>
</organism>
<dbReference type="InterPro" id="IPR016161">
    <property type="entry name" value="Ald_DH/histidinol_DH"/>
</dbReference>
<comment type="caution">
    <text evidence="3">The sequence shown here is derived from an EMBL/GenBank/DDBJ whole genome shotgun (WGS) entry which is preliminary data.</text>
</comment>
<accession>A0A0F9CIA6</accession>
<dbReference type="InterPro" id="IPR015590">
    <property type="entry name" value="Aldehyde_DH_dom"/>
</dbReference>
<feature type="region of interest" description="Disordered" evidence="1">
    <location>
        <begin position="1"/>
        <end position="22"/>
    </location>
</feature>
<dbReference type="GO" id="GO:0016620">
    <property type="term" value="F:oxidoreductase activity, acting on the aldehyde or oxo group of donors, NAD or NADP as acceptor"/>
    <property type="evidence" value="ECO:0007669"/>
    <property type="project" value="InterPro"/>
</dbReference>
<feature type="non-terminal residue" evidence="3">
    <location>
        <position position="1"/>
    </location>
</feature>
<sequence length="46" mass="4943">LSINSSSSEHIEAPFGGVKQSGIGREQGMAALEHYSEYKSVFIADD</sequence>
<reference evidence="3" key="1">
    <citation type="journal article" date="2015" name="Nature">
        <title>Complex archaea that bridge the gap between prokaryotes and eukaryotes.</title>
        <authorList>
            <person name="Spang A."/>
            <person name="Saw J.H."/>
            <person name="Jorgensen S.L."/>
            <person name="Zaremba-Niedzwiedzka K."/>
            <person name="Martijn J."/>
            <person name="Lind A.E."/>
            <person name="van Eijk R."/>
            <person name="Schleper C."/>
            <person name="Guy L."/>
            <person name="Ettema T.J."/>
        </authorList>
    </citation>
    <scope>NUCLEOTIDE SEQUENCE</scope>
</reference>
<evidence type="ECO:0000259" key="2">
    <source>
        <dbReference type="Pfam" id="PF00171"/>
    </source>
</evidence>
<evidence type="ECO:0000313" key="3">
    <source>
        <dbReference type="EMBL" id="KKL05436.1"/>
    </source>
</evidence>
<evidence type="ECO:0000256" key="1">
    <source>
        <dbReference type="SAM" id="MobiDB-lite"/>
    </source>
</evidence>